<reference evidence="3 4" key="1">
    <citation type="journal article" date="2016" name="Mol. Biol. Evol.">
        <title>Comparative Genomics of Early-Diverging Mushroom-Forming Fungi Provides Insights into the Origins of Lignocellulose Decay Capabilities.</title>
        <authorList>
            <person name="Nagy L.G."/>
            <person name="Riley R."/>
            <person name="Tritt A."/>
            <person name="Adam C."/>
            <person name="Daum C."/>
            <person name="Floudas D."/>
            <person name="Sun H."/>
            <person name="Yadav J.S."/>
            <person name="Pangilinan J."/>
            <person name="Larsson K.H."/>
            <person name="Matsuura K."/>
            <person name="Barry K."/>
            <person name="Labutti K."/>
            <person name="Kuo R."/>
            <person name="Ohm R.A."/>
            <person name="Bhattacharya S.S."/>
            <person name="Shirouzu T."/>
            <person name="Yoshinaga Y."/>
            <person name="Martin F.M."/>
            <person name="Grigoriev I.V."/>
            <person name="Hibbett D.S."/>
        </authorList>
    </citation>
    <scope>NUCLEOTIDE SEQUENCE [LARGE SCALE GENOMIC DNA]</scope>
    <source>
        <strain evidence="3 4">HHB12029</strain>
    </source>
</reference>
<dbReference type="InParanoid" id="A0A165F6R3"/>
<evidence type="ECO:0000256" key="1">
    <source>
        <dbReference type="SAM" id="MobiDB-lite"/>
    </source>
</evidence>
<keyword evidence="2" id="KW-0472">Membrane</keyword>
<feature type="transmembrane region" description="Helical" evidence="2">
    <location>
        <begin position="22"/>
        <end position="51"/>
    </location>
</feature>
<sequence>MVSHLPTPAPSGSSADTPAPQWSLLGVIFLCLGVGCLFGALLASLVCCTCSDRLHSRKRRRRSVIISVPGTPPPSLDHEGTSYVYPRPAPRPPVYFPSDPNSTRGSTVCSARPPTPDLATVLRQSLYVISEDEYPTRDDTPEHLAYRGRGDCESTGSMTPTPPGLSHRLITHSDGKSADGSVAALVL</sequence>
<dbReference type="Proteomes" id="UP000077266">
    <property type="component" value="Unassembled WGS sequence"/>
</dbReference>
<name>A0A165F6R3_EXIGL</name>
<keyword evidence="2" id="KW-0812">Transmembrane</keyword>
<proteinExistence type="predicted"/>
<keyword evidence="4" id="KW-1185">Reference proteome</keyword>
<feature type="compositionally biased region" description="Basic and acidic residues" evidence="1">
    <location>
        <begin position="135"/>
        <end position="152"/>
    </location>
</feature>
<evidence type="ECO:0000313" key="3">
    <source>
        <dbReference type="EMBL" id="KZV88478.1"/>
    </source>
</evidence>
<feature type="region of interest" description="Disordered" evidence="1">
    <location>
        <begin position="135"/>
        <end position="166"/>
    </location>
</feature>
<dbReference type="EMBL" id="KV426099">
    <property type="protein sequence ID" value="KZV88478.1"/>
    <property type="molecule type" value="Genomic_DNA"/>
</dbReference>
<protein>
    <submittedName>
        <fullName evidence="3">Uncharacterized protein</fullName>
    </submittedName>
</protein>
<evidence type="ECO:0000313" key="4">
    <source>
        <dbReference type="Proteomes" id="UP000077266"/>
    </source>
</evidence>
<organism evidence="3 4">
    <name type="scientific">Exidia glandulosa HHB12029</name>
    <dbReference type="NCBI Taxonomy" id="1314781"/>
    <lineage>
        <taxon>Eukaryota</taxon>
        <taxon>Fungi</taxon>
        <taxon>Dikarya</taxon>
        <taxon>Basidiomycota</taxon>
        <taxon>Agaricomycotina</taxon>
        <taxon>Agaricomycetes</taxon>
        <taxon>Auriculariales</taxon>
        <taxon>Exidiaceae</taxon>
        <taxon>Exidia</taxon>
    </lineage>
</organism>
<evidence type="ECO:0000256" key="2">
    <source>
        <dbReference type="SAM" id="Phobius"/>
    </source>
</evidence>
<keyword evidence="2" id="KW-1133">Transmembrane helix</keyword>
<gene>
    <name evidence="3" type="ORF">EXIGLDRAFT_772674</name>
</gene>
<dbReference type="AlphaFoldDB" id="A0A165F6R3"/>
<accession>A0A165F6R3</accession>